<reference evidence="2 3" key="1">
    <citation type="submission" date="2019-06" db="EMBL/GenBank/DDBJ databases">
        <authorList>
            <person name="Li M."/>
        </authorList>
    </citation>
    <scope>NUCLEOTIDE SEQUENCE [LARGE SCALE GENOMIC DNA]</scope>
    <source>
        <strain evidence="2 3">BGMRC2036</strain>
    </source>
</reference>
<keyword evidence="3" id="KW-1185">Reference proteome</keyword>
<comment type="caution">
    <text evidence="2">The sequence shown here is derived from an EMBL/GenBank/DDBJ whole genome shotgun (WGS) entry which is preliminary data.</text>
</comment>
<name>A0A506U0B1_9HYPH</name>
<evidence type="ECO:0000313" key="2">
    <source>
        <dbReference type="EMBL" id="TPW27210.1"/>
    </source>
</evidence>
<dbReference type="InterPro" id="IPR016024">
    <property type="entry name" value="ARM-type_fold"/>
</dbReference>
<sequence>MAARQAARASGHRPGSGEHEGPSATKQPRYSIGHKVNPMGHHRDDYYILSEMRQMIDHAGIQGDTAKLKRLIDQIRQNVNADGGADTMSDTERVALLGRIRLDNVANAEHRTHLLRQMVNILQTTIRDSQLPYVSSLGNFDPRTKGLLFWTLQAISEQPQPARRALLESVAQFIERNPGCRDSLDLQQFAALRKAETDSLSEPGRLEGTRRDFNFLIRNPATRRCPENADLVREIMIEQLPDAIRASRIQALTRFTEAIGSLPAGGEQQQTFEDLAGAFLQVHFPQPAGGASLTRMQRDSLAALCDAVNQYRPESRRQAVTILQRRIDEALPPTAPLRAQVLEQIRSFLGDEAGFPHENTPVTGGGEPAGRPASRPVAVVARSLLREDGVRELHEDMRNIQQYCRDKEVGQLKQTISALGRQDIGAARGSWPHEMQLARVLEAVDLEAFAPKARKEIFSMMITAAKSVAKTHRYANPGTSELLSCLSAKLDLFPPAAAAKFAEQLYTAFAEGLRSHQVSGQSSVSLQAAAINLLQRDPGPDPAAALLNQYRLVGIFDNILNPAAERNEAASHEIALQRVRTARAALPALLQARCATADVKLSIELLRYIAKTCPPDDAKPLCDAVLDQLFNTSGTEPDQPGASQASANDVDLQRNSLLLLQALLRKPPSTEIKEQVARRVDGLNRQCPQSDSRYQKSLHQLLSQI</sequence>
<evidence type="ECO:0000256" key="1">
    <source>
        <dbReference type="SAM" id="MobiDB-lite"/>
    </source>
</evidence>
<proteinExistence type="predicted"/>
<accession>A0A506U0B1</accession>
<dbReference type="SUPFAM" id="SSF48371">
    <property type="entry name" value="ARM repeat"/>
    <property type="match status" value="1"/>
</dbReference>
<dbReference type="AlphaFoldDB" id="A0A506U0B1"/>
<organism evidence="2 3">
    <name type="scientific">Martelella alba</name>
    <dbReference type="NCBI Taxonomy" id="2590451"/>
    <lineage>
        <taxon>Bacteria</taxon>
        <taxon>Pseudomonadati</taxon>
        <taxon>Pseudomonadota</taxon>
        <taxon>Alphaproteobacteria</taxon>
        <taxon>Hyphomicrobiales</taxon>
        <taxon>Aurantimonadaceae</taxon>
        <taxon>Martelella</taxon>
    </lineage>
</organism>
<dbReference type="Proteomes" id="UP000318801">
    <property type="component" value="Unassembled WGS sequence"/>
</dbReference>
<gene>
    <name evidence="2" type="ORF">FJU08_20685</name>
</gene>
<feature type="region of interest" description="Disordered" evidence="1">
    <location>
        <begin position="1"/>
        <end position="38"/>
    </location>
</feature>
<protein>
    <submittedName>
        <fullName evidence="2">Uncharacterized protein</fullName>
    </submittedName>
</protein>
<evidence type="ECO:0000313" key="3">
    <source>
        <dbReference type="Proteomes" id="UP000318801"/>
    </source>
</evidence>
<dbReference type="EMBL" id="VHLG01000019">
    <property type="protein sequence ID" value="TPW27210.1"/>
    <property type="molecule type" value="Genomic_DNA"/>
</dbReference>